<reference evidence="3 5" key="1">
    <citation type="submission" date="2020-08" db="EMBL/GenBank/DDBJ databases">
        <title>Plant Genome Project.</title>
        <authorList>
            <person name="Zhang R.-G."/>
        </authorList>
    </citation>
    <scope>NUCLEOTIDE SEQUENCE [LARGE SCALE GENOMIC DNA]</scope>
    <source>
        <tissue evidence="3">Rhizome</tissue>
    </source>
</reference>
<dbReference type="InterPro" id="IPR039609">
    <property type="entry name" value="VQ_15/22"/>
</dbReference>
<proteinExistence type="predicted"/>
<dbReference type="Pfam" id="PF05678">
    <property type="entry name" value="VQ"/>
    <property type="match status" value="1"/>
</dbReference>
<evidence type="ECO:0000313" key="4">
    <source>
        <dbReference type="EMBL" id="KAG6500844.1"/>
    </source>
</evidence>
<gene>
    <name evidence="4" type="ORF">ZIOFF_040702</name>
    <name evidence="3" type="ORF">ZIOFF_075734</name>
</gene>
<feature type="compositionally biased region" description="Low complexity" evidence="1">
    <location>
        <begin position="39"/>
        <end position="64"/>
    </location>
</feature>
<dbReference type="AlphaFoldDB" id="A0A8J5BUJ9"/>
<evidence type="ECO:0000259" key="2">
    <source>
        <dbReference type="Pfam" id="PF05678"/>
    </source>
</evidence>
<dbReference type="GO" id="GO:0005634">
    <property type="term" value="C:nucleus"/>
    <property type="evidence" value="ECO:0007669"/>
    <property type="project" value="TreeGrafter"/>
</dbReference>
<dbReference type="EMBL" id="JACMSC010000011">
    <property type="protein sequence ID" value="KAG6500844.1"/>
    <property type="molecule type" value="Genomic_DNA"/>
</dbReference>
<dbReference type="PANTHER" id="PTHR33179:SF9">
    <property type="entry name" value="OS01G0278000 PROTEIN"/>
    <property type="match status" value="1"/>
</dbReference>
<keyword evidence="5" id="KW-1185">Reference proteome</keyword>
<dbReference type="OrthoDB" id="780868at2759"/>
<dbReference type="InterPro" id="IPR008889">
    <property type="entry name" value="VQ"/>
</dbReference>
<protein>
    <recommendedName>
        <fullName evidence="2">VQ domain-containing protein</fullName>
    </recommendedName>
</protein>
<feature type="domain" description="VQ" evidence="2">
    <location>
        <begin position="116"/>
        <end position="138"/>
    </location>
</feature>
<organism evidence="3 5">
    <name type="scientific">Zingiber officinale</name>
    <name type="common">Ginger</name>
    <name type="synonym">Amomum zingiber</name>
    <dbReference type="NCBI Taxonomy" id="94328"/>
    <lineage>
        <taxon>Eukaryota</taxon>
        <taxon>Viridiplantae</taxon>
        <taxon>Streptophyta</taxon>
        <taxon>Embryophyta</taxon>
        <taxon>Tracheophyta</taxon>
        <taxon>Spermatophyta</taxon>
        <taxon>Magnoliopsida</taxon>
        <taxon>Liliopsida</taxon>
        <taxon>Zingiberales</taxon>
        <taxon>Zingiberaceae</taxon>
        <taxon>Zingiber</taxon>
    </lineage>
</organism>
<dbReference type="PANTHER" id="PTHR33179">
    <property type="entry name" value="VQ MOTIF-CONTAINING PROTEIN"/>
    <property type="match status" value="1"/>
</dbReference>
<dbReference type="Proteomes" id="UP000734854">
    <property type="component" value="Unassembled WGS sequence"/>
</dbReference>
<comment type="caution">
    <text evidence="3">The sequence shown here is derived from an EMBL/GenBank/DDBJ whole genome shotgun (WGS) entry which is preliminary data.</text>
</comment>
<sequence length="224" mass="23647">MAENCSVLDLWARRPDSAWISEVSARENAALTRALQMSLSDTTTTTTSTTSSSSSASSLYATDTISSAPMPYRVIPSSPTPSDASAGDASLRRGAALGPSAAGRVSKRKTRTGKRADTTYIKVDLENFREMVQRVTGIRGDWEPSESAVEPEPVRPAAAALQQICLPTLDTSAILLGKSSVEIAREGGGSGFFGCPPPTPAEMPAFDLDFLVTAFPTLDSWGVL</sequence>
<accession>A0A8J5BUJ9</accession>
<dbReference type="GO" id="GO:0006970">
    <property type="term" value="P:response to osmotic stress"/>
    <property type="evidence" value="ECO:0007669"/>
    <property type="project" value="TreeGrafter"/>
</dbReference>
<name>A0A8J5BUJ9_ZINOF</name>
<dbReference type="GO" id="GO:0005516">
    <property type="term" value="F:calmodulin binding"/>
    <property type="evidence" value="ECO:0007669"/>
    <property type="project" value="TreeGrafter"/>
</dbReference>
<evidence type="ECO:0000256" key="1">
    <source>
        <dbReference type="SAM" id="MobiDB-lite"/>
    </source>
</evidence>
<evidence type="ECO:0000313" key="3">
    <source>
        <dbReference type="EMBL" id="KAG6466466.1"/>
    </source>
</evidence>
<feature type="region of interest" description="Disordered" evidence="1">
    <location>
        <begin position="39"/>
        <end position="113"/>
    </location>
</feature>
<dbReference type="EMBL" id="JACMSC010000161">
    <property type="protein sequence ID" value="KAG6466466.1"/>
    <property type="molecule type" value="Genomic_DNA"/>
</dbReference>
<evidence type="ECO:0000313" key="5">
    <source>
        <dbReference type="Proteomes" id="UP000734854"/>
    </source>
</evidence>